<dbReference type="Proteomes" id="UP001408789">
    <property type="component" value="Unassembled WGS sequence"/>
</dbReference>
<evidence type="ECO:0000256" key="7">
    <source>
        <dbReference type="ARBA" id="ARBA00022989"/>
    </source>
</evidence>
<evidence type="ECO:0000256" key="8">
    <source>
        <dbReference type="ARBA" id="ARBA00023034"/>
    </source>
</evidence>
<feature type="binding site" evidence="13">
    <location>
        <position position="245"/>
    </location>
    <ligand>
        <name>Mn(2+)</name>
        <dbReference type="ChEBI" id="CHEBI:29035"/>
    </ligand>
</feature>
<evidence type="ECO:0000313" key="17">
    <source>
        <dbReference type="EMBL" id="KAK9050081.1"/>
    </source>
</evidence>
<comment type="similarity">
    <text evidence="2 15">Belongs to the glycosyltransferase 43 family.</text>
</comment>
<keyword evidence="6 15" id="KW-0735">Signal-anchor</keyword>
<evidence type="ECO:0000256" key="16">
    <source>
        <dbReference type="SAM" id="MobiDB-lite"/>
    </source>
</evidence>
<accession>A0AAP0C513</accession>
<evidence type="ECO:0000256" key="9">
    <source>
        <dbReference type="ARBA" id="ARBA00023136"/>
    </source>
</evidence>
<evidence type="ECO:0000256" key="5">
    <source>
        <dbReference type="ARBA" id="ARBA00022692"/>
    </source>
</evidence>
<evidence type="ECO:0000256" key="10">
    <source>
        <dbReference type="ARBA" id="ARBA00023180"/>
    </source>
</evidence>
<keyword evidence="13" id="KW-0464">Manganese</keyword>
<name>A0AAP0C513_9ASTR</name>
<feature type="transmembrane region" description="Helical" evidence="15">
    <location>
        <begin position="74"/>
        <end position="93"/>
    </location>
</feature>
<keyword evidence="11 15" id="KW-0961">Cell wall biogenesis/degradation</keyword>
<evidence type="ECO:0000256" key="1">
    <source>
        <dbReference type="ARBA" id="ARBA00004323"/>
    </source>
</evidence>
<comment type="cofactor">
    <cofactor evidence="13">
        <name>Mn(2+)</name>
        <dbReference type="ChEBI" id="CHEBI:29035"/>
    </cofactor>
</comment>
<dbReference type="EMBL" id="JBCNJP010003419">
    <property type="protein sequence ID" value="KAK9050081.1"/>
    <property type="molecule type" value="Genomic_DNA"/>
</dbReference>
<dbReference type="GO" id="GO:0046872">
    <property type="term" value="F:metal ion binding"/>
    <property type="evidence" value="ECO:0007669"/>
    <property type="project" value="UniProtKB-KW"/>
</dbReference>
<dbReference type="GO" id="GO:0000139">
    <property type="term" value="C:Golgi membrane"/>
    <property type="evidence" value="ECO:0007669"/>
    <property type="project" value="UniProtKB-SubCell"/>
</dbReference>
<evidence type="ECO:0000256" key="13">
    <source>
        <dbReference type="PIRSR" id="PIRSR605027-3"/>
    </source>
</evidence>
<comment type="subcellular location">
    <subcellularLocation>
        <location evidence="1 15">Golgi apparatus membrane</location>
        <topology evidence="1 15">Single-pass type II membrane protein</topology>
    </subcellularLocation>
</comment>
<evidence type="ECO:0000256" key="2">
    <source>
        <dbReference type="ARBA" id="ARBA00007706"/>
    </source>
</evidence>
<organism evidence="17 18">
    <name type="scientific">Deinandra increscens subsp. villosa</name>
    <dbReference type="NCBI Taxonomy" id="3103831"/>
    <lineage>
        <taxon>Eukaryota</taxon>
        <taxon>Viridiplantae</taxon>
        <taxon>Streptophyta</taxon>
        <taxon>Embryophyta</taxon>
        <taxon>Tracheophyta</taxon>
        <taxon>Spermatophyta</taxon>
        <taxon>Magnoliopsida</taxon>
        <taxon>eudicotyledons</taxon>
        <taxon>Gunneridae</taxon>
        <taxon>Pentapetalae</taxon>
        <taxon>asterids</taxon>
        <taxon>campanulids</taxon>
        <taxon>Asterales</taxon>
        <taxon>Asteraceae</taxon>
        <taxon>Asteroideae</taxon>
        <taxon>Heliantheae alliance</taxon>
        <taxon>Madieae</taxon>
        <taxon>Madiinae</taxon>
        <taxon>Deinandra</taxon>
    </lineage>
</organism>
<proteinExistence type="inferred from homology"/>
<evidence type="ECO:0000256" key="4">
    <source>
        <dbReference type="ARBA" id="ARBA00022679"/>
    </source>
</evidence>
<dbReference type="PANTHER" id="PTHR10896:SF65">
    <property type="entry name" value="GALACTOSYLGALACTOSYLXYLOSYLPROTEIN 3-BETA-GLUCURONOSYLTRANSFERASE 3"/>
    <property type="match status" value="1"/>
</dbReference>
<comment type="function">
    <text evidence="15">Involved in the synthesis of glucuronoxylan hemicellulose in secondary cell walls.</text>
</comment>
<dbReference type="Pfam" id="PF03360">
    <property type="entry name" value="Glyco_transf_43"/>
    <property type="match status" value="1"/>
</dbReference>
<evidence type="ECO:0000256" key="6">
    <source>
        <dbReference type="ARBA" id="ARBA00022968"/>
    </source>
</evidence>
<dbReference type="GO" id="GO:0071555">
    <property type="term" value="P:cell wall organization"/>
    <property type="evidence" value="ECO:0007669"/>
    <property type="project" value="UniProtKB-KW"/>
</dbReference>
<reference evidence="17 18" key="1">
    <citation type="submission" date="2024-04" db="EMBL/GenBank/DDBJ databases">
        <title>The reference genome of an endangered Asteraceae, Deinandra increscens subsp. villosa, native to the Central Coast of California.</title>
        <authorList>
            <person name="Guilliams M."/>
            <person name="Hasenstab-Lehman K."/>
            <person name="Meyer R."/>
            <person name="Mcevoy S."/>
        </authorList>
    </citation>
    <scope>NUCLEOTIDE SEQUENCE [LARGE SCALE GENOMIC DNA]</scope>
    <source>
        <tissue evidence="17">Leaf</tissue>
    </source>
</reference>
<keyword evidence="10" id="KW-0325">Glycoprotein</keyword>
<dbReference type="InterPro" id="IPR005027">
    <property type="entry name" value="Glyco_trans_43"/>
</dbReference>
<dbReference type="SUPFAM" id="SSF53448">
    <property type="entry name" value="Nucleotide-diphospho-sugar transferases"/>
    <property type="match status" value="1"/>
</dbReference>
<keyword evidence="13" id="KW-0479">Metal-binding</keyword>
<keyword evidence="18" id="KW-1185">Reference proteome</keyword>
<evidence type="ECO:0000256" key="12">
    <source>
        <dbReference type="PIRSR" id="PIRSR605027-1"/>
    </source>
</evidence>
<keyword evidence="4 15" id="KW-0808">Transferase</keyword>
<feature type="region of interest" description="Disordered" evidence="16">
    <location>
        <begin position="1"/>
        <end position="40"/>
    </location>
</feature>
<keyword evidence="7 15" id="KW-1133">Transmembrane helix</keyword>
<dbReference type="GO" id="GO:0010417">
    <property type="term" value="P:glucuronoxylan biosynthetic process"/>
    <property type="evidence" value="ECO:0007669"/>
    <property type="project" value="TreeGrafter"/>
</dbReference>
<evidence type="ECO:0000256" key="14">
    <source>
        <dbReference type="PIRSR" id="PIRSR605027-4"/>
    </source>
</evidence>
<gene>
    <name evidence="17" type="ORF">SSX86_030951</name>
</gene>
<dbReference type="InterPro" id="IPR029044">
    <property type="entry name" value="Nucleotide-diphossugar_trans"/>
</dbReference>
<keyword evidence="5 15" id="KW-0812">Transmembrane</keyword>
<dbReference type="CDD" id="cd00218">
    <property type="entry name" value="GlcAT-I"/>
    <property type="match status" value="1"/>
</dbReference>
<feature type="site" description="Interaction with galactose moiety of substrate glycoprotein" evidence="14">
    <location>
        <position position="280"/>
    </location>
</feature>
<dbReference type="Gene3D" id="3.90.550.10">
    <property type="entry name" value="Spore Coat Polysaccharide Biosynthesis Protein SpsA, Chain A"/>
    <property type="match status" value="1"/>
</dbReference>
<evidence type="ECO:0000256" key="11">
    <source>
        <dbReference type="ARBA" id="ARBA00023316"/>
    </source>
</evidence>
<dbReference type="EC" id="2.4.-.-" evidence="15"/>
<feature type="active site" description="Proton donor/acceptor" evidence="12">
    <location>
        <position position="344"/>
    </location>
</feature>
<keyword evidence="9 15" id="KW-0472">Membrane</keyword>
<dbReference type="GO" id="GO:0042285">
    <property type="term" value="F:xylosyltransferase activity"/>
    <property type="evidence" value="ECO:0007669"/>
    <property type="project" value="TreeGrafter"/>
</dbReference>
<dbReference type="GO" id="GO:0015018">
    <property type="term" value="F:galactosylgalactosylxylosylprotein 3-beta-glucuronosyltransferase activity"/>
    <property type="evidence" value="ECO:0007669"/>
    <property type="project" value="InterPro"/>
</dbReference>
<evidence type="ECO:0000256" key="3">
    <source>
        <dbReference type="ARBA" id="ARBA00022676"/>
    </source>
</evidence>
<dbReference type="PANTHER" id="PTHR10896">
    <property type="entry name" value="GALACTOSYLGALACTOSYLXYLOSYLPROTEIN 3-BETA-GLUCURONOSYLTRANSFERASE BETA-1,3-GLUCURONYLTRANSFERASE"/>
    <property type="match status" value="1"/>
</dbReference>
<feature type="compositionally biased region" description="Polar residues" evidence="16">
    <location>
        <begin position="9"/>
        <end position="30"/>
    </location>
</feature>
<dbReference type="FunFam" id="3.90.550.10:FF:000064">
    <property type="entry name" value="Glycosyltransferases"/>
    <property type="match status" value="1"/>
</dbReference>
<protein>
    <recommendedName>
        <fullName evidence="15">Glycosyltransferases</fullName>
        <ecNumber evidence="15">2.4.-.-</ecNumber>
    </recommendedName>
</protein>
<evidence type="ECO:0000313" key="18">
    <source>
        <dbReference type="Proteomes" id="UP001408789"/>
    </source>
</evidence>
<keyword evidence="3" id="KW-0328">Glycosyltransferase</keyword>
<keyword evidence="8 15" id="KW-0333">Golgi apparatus</keyword>
<evidence type="ECO:0000256" key="15">
    <source>
        <dbReference type="RuleBase" id="RU363127"/>
    </source>
</evidence>
<comment type="caution">
    <text evidence="17">The sequence shown here is derived from an EMBL/GenBank/DDBJ whole genome shotgun (WGS) entry which is preliminary data.</text>
</comment>
<dbReference type="GO" id="GO:0009834">
    <property type="term" value="P:plant-type secondary cell wall biogenesis"/>
    <property type="evidence" value="ECO:0007669"/>
    <property type="project" value="TreeGrafter"/>
</dbReference>
<dbReference type="AlphaFoldDB" id="A0AAP0C513"/>
<sequence length="399" mass="46015">MASIRRTLSPYQDRSHQNGGSTSPFSLNSPSHKHNSTSRFASPLSTFGVGVRRFIGGEKHIPPRKGYRTWRRSIYSCMLFFLVGFLLGLAPFGEFEDVRSRDFSFEVNRSPTLDVKEDILVDKVELAVQNEKRENVKERFDYLARKQLIVVTPTYNRALQAFYLNRLGQVLRLVPPPLLWIVVEMNVASTETADILRGMGIMYRHLVCTKNLTNIKDRGVHQRNRALEHIEYHKLDGIVYFADDDNVYSLQLFETMREISRFGTWPVAMLAQSKNKATLEGPVCNGSQVIGWHTNEKSKRLRRFHVDMSGFAFNSTILWDPKRWKKPSLALIRQLDTVKEGFQETTFIEQLVEDESQMEATPLGCSRIMNWHLHLEARELGYPNGWLLPKNLDALLPIE</sequence>